<keyword evidence="2" id="KW-1185">Reference proteome</keyword>
<name>A0ABX6WIT6_STRMQ</name>
<gene>
    <name evidence="1" type="ORF">I1A49_46270</name>
</gene>
<protein>
    <submittedName>
        <fullName evidence="1">Uncharacterized protein</fullName>
    </submittedName>
</protein>
<proteinExistence type="predicted"/>
<accession>A0ABX6WIT6</accession>
<evidence type="ECO:0000313" key="1">
    <source>
        <dbReference type="EMBL" id="QPI61337.1"/>
    </source>
</evidence>
<evidence type="ECO:0000313" key="2">
    <source>
        <dbReference type="Proteomes" id="UP000663421"/>
    </source>
</evidence>
<organism evidence="1 2">
    <name type="scientific">Streptomyces malaysiensis</name>
    <dbReference type="NCBI Taxonomy" id="92644"/>
    <lineage>
        <taxon>Bacteria</taxon>
        <taxon>Bacillati</taxon>
        <taxon>Actinomycetota</taxon>
        <taxon>Actinomycetes</taxon>
        <taxon>Kitasatosporales</taxon>
        <taxon>Streptomycetaceae</taxon>
        <taxon>Streptomyces</taxon>
        <taxon>Streptomyces violaceusniger group</taxon>
    </lineage>
</organism>
<reference evidence="1 2" key="1">
    <citation type="submission" date="2020-11" db="EMBL/GenBank/DDBJ databases">
        <title>Complete genome sequence unveiled secondary metabolic potentials in Streptomyces solisilvae HNM0141.</title>
        <authorList>
            <person name="Huang X."/>
        </authorList>
    </citation>
    <scope>NUCLEOTIDE SEQUENCE [LARGE SCALE GENOMIC DNA]</scope>
    <source>
        <strain evidence="1 2">HNM0141</strain>
    </source>
</reference>
<dbReference type="EMBL" id="CP065050">
    <property type="protein sequence ID" value="QPI61337.1"/>
    <property type="molecule type" value="Genomic_DNA"/>
</dbReference>
<dbReference type="Proteomes" id="UP000663421">
    <property type="component" value="Chromosome"/>
</dbReference>
<sequence length="69" mass="7655">MDVFERERRLLRASDLRLAPDLPVMPKHVAGTRTKLTRLVSLGFLDETEPGLFAQPSIQAPAVPADQQS</sequence>